<accession>A0A4C1Z7J9</accession>
<keyword evidence="3" id="KW-1185">Reference proteome</keyword>
<gene>
    <name evidence="2" type="ORF">EVAR_61054_1</name>
</gene>
<reference evidence="2 3" key="1">
    <citation type="journal article" date="2019" name="Commun. Biol.">
        <title>The bagworm genome reveals a unique fibroin gene that provides high tensile strength.</title>
        <authorList>
            <person name="Kono N."/>
            <person name="Nakamura H."/>
            <person name="Ohtoshi R."/>
            <person name="Tomita M."/>
            <person name="Numata K."/>
            <person name="Arakawa K."/>
        </authorList>
    </citation>
    <scope>NUCLEOTIDE SEQUENCE [LARGE SCALE GENOMIC DNA]</scope>
</reference>
<evidence type="ECO:0000256" key="1">
    <source>
        <dbReference type="SAM" id="MobiDB-lite"/>
    </source>
</evidence>
<comment type="caution">
    <text evidence="2">The sequence shown here is derived from an EMBL/GenBank/DDBJ whole genome shotgun (WGS) entry which is preliminary data.</text>
</comment>
<organism evidence="2 3">
    <name type="scientific">Eumeta variegata</name>
    <name type="common">Bagworm moth</name>
    <name type="synonym">Eumeta japonica</name>
    <dbReference type="NCBI Taxonomy" id="151549"/>
    <lineage>
        <taxon>Eukaryota</taxon>
        <taxon>Metazoa</taxon>
        <taxon>Ecdysozoa</taxon>
        <taxon>Arthropoda</taxon>
        <taxon>Hexapoda</taxon>
        <taxon>Insecta</taxon>
        <taxon>Pterygota</taxon>
        <taxon>Neoptera</taxon>
        <taxon>Endopterygota</taxon>
        <taxon>Lepidoptera</taxon>
        <taxon>Glossata</taxon>
        <taxon>Ditrysia</taxon>
        <taxon>Tineoidea</taxon>
        <taxon>Psychidae</taxon>
        <taxon>Oiketicinae</taxon>
        <taxon>Eumeta</taxon>
    </lineage>
</organism>
<protein>
    <submittedName>
        <fullName evidence="2">Uncharacterized protein</fullName>
    </submittedName>
</protein>
<feature type="region of interest" description="Disordered" evidence="1">
    <location>
        <begin position="1"/>
        <end position="82"/>
    </location>
</feature>
<dbReference type="AlphaFoldDB" id="A0A4C1Z7J9"/>
<dbReference type="EMBL" id="BGZK01001632">
    <property type="protein sequence ID" value="GBP83660.1"/>
    <property type="molecule type" value="Genomic_DNA"/>
</dbReference>
<feature type="compositionally biased region" description="Low complexity" evidence="1">
    <location>
        <begin position="20"/>
        <end position="29"/>
    </location>
</feature>
<evidence type="ECO:0000313" key="2">
    <source>
        <dbReference type="EMBL" id="GBP83660.1"/>
    </source>
</evidence>
<dbReference type="Proteomes" id="UP000299102">
    <property type="component" value="Unassembled WGS sequence"/>
</dbReference>
<proteinExistence type="predicted"/>
<sequence>MVLTQKPVDNSARTGGGGSARPRPSSGAAIPYRPIGDRPAPPAPPSQTQKSPLAPMVTNHDAEGGVAYGHRGFRRPRQHLEP</sequence>
<name>A0A4C1Z7J9_EUMVA</name>
<evidence type="ECO:0000313" key="3">
    <source>
        <dbReference type="Proteomes" id="UP000299102"/>
    </source>
</evidence>
<feature type="compositionally biased region" description="Basic residues" evidence="1">
    <location>
        <begin position="71"/>
        <end position="82"/>
    </location>
</feature>